<evidence type="ECO:0000256" key="2">
    <source>
        <dbReference type="ARBA" id="ARBA00022630"/>
    </source>
</evidence>
<gene>
    <name evidence="6" type="ORF">GCM10023147_42740</name>
</gene>
<comment type="caution">
    <text evidence="6">The sequence shown here is derived from an EMBL/GenBank/DDBJ whole genome shotgun (WGS) entry which is preliminary data.</text>
</comment>
<evidence type="ECO:0000256" key="1">
    <source>
        <dbReference type="ARBA" id="ARBA00001974"/>
    </source>
</evidence>
<dbReference type="Pfam" id="PF07992">
    <property type="entry name" value="Pyr_redox_2"/>
    <property type="match status" value="1"/>
</dbReference>
<accession>A0ABP8K9F8</accession>
<dbReference type="Gene3D" id="3.50.50.60">
    <property type="entry name" value="FAD/NAD(P)-binding domain"/>
    <property type="match status" value="2"/>
</dbReference>
<evidence type="ECO:0000256" key="3">
    <source>
        <dbReference type="ARBA" id="ARBA00022827"/>
    </source>
</evidence>
<sequence length="390" mass="40703">MTAGVVVVGGSLAGMTAVDALIECEYPGPITVLEEESGVPYARPPLSKGVLKGADTIESIAMPAQEHRNLSTRRGVRATGLDTATRTVHTSGGGEVLYDQLIIATGSAARRFDAVPNQMVLRTLDDALRIRDRLATVRSAIVVGGGFLGAEVASAARKVGVDVTIIDHATPFVHSLGHYLGGLMLDAAIAAGVRIEVWPDGVDIEVDGDEAIGVRRADGTSIRADLVVTAIGDAPTTSWLRDSGVELSTDGWVLVDPYCRAYVGGRVSGSVFAAGDVTSSASLGPRNRLPHWENAIGQARSAVGTLVAGPTRPYVPQPYFWTEAFGMELKIAGGPLPVAGQPTVVRGDIRDGSALLTWHGGSTDGATVVVALNFRIPVKKIRSMVSPAAR</sequence>
<protein>
    <submittedName>
        <fullName evidence="6">FAD-dependent oxidoreductase</fullName>
    </submittedName>
</protein>
<dbReference type="RefSeq" id="WP_344999908.1">
    <property type="nucleotide sequence ID" value="NZ_BAABFR010000096.1"/>
</dbReference>
<dbReference type="PRINTS" id="PR00469">
    <property type="entry name" value="PNDRDTASEII"/>
</dbReference>
<dbReference type="Gene3D" id="3.30.390.30">
    <property type="match status" value="1"/>
</dbReference>
<dbReference type="PRINTS" id="PR00368">
    <property type="entry name" value="FADPNR"/>
</dbReference>
<evidence type="ECO:0000259" key="5">
    <source>
        <dbReference type="Pfam" id="PF07992"/>
    </source>
</evidence>
<dbReference type="Proteomes" id="UP001500635">
    <property type="component" value="Unassembled WGS sequence"/>
</dbReference>
<feature type="domain" description="FAD/NAD(P)-binding" evidence="5">
    <location>
        <begin position="5"/>
        <end position="299"/>
    </location>
</feature>
<dbReference type="InterPro" id="IPR036188">
    <property type="entry name" value="FAD/NAD-bd_sf"/>
</dbReference>
<reference evidence="7" key="1">
    <citation type="journal article" date="2019" name="Int. J. Syst. Evol. Microbiol.">
        <title>The Global Catalogue of Microorganisms (GCM) 10K type strain sequencing project: providing services to taxonomists for standard genome sequencing and annotation.</title>
        <authorList>
            <consortium name="The Broad Institute Genomics Platform"/>
            <consortium name="The Broad Institute Genome Sequencing Center for Infectious Disease"/>
            <person name="Wu L."/>
            <person name="Ma J."/>
        </authorList>
    </citation>
    <scope>NUCLEOTIDE SEQUENCE [LARGE SCALE GENOMIC DNA]</scope>
    <source>
        <strain evidence="7">JCM 17688</strain>
    </source>
</reference>
<dbReference type="SUPFAM" id="SSF51905">
    <property type="entry name" value="FAD/NAD(P)-binding domain"/>
    <property type="match status" value="2"/>
</dbReference>
<evidence type="ECO:0000313" key="7">
    <source>
        <dbReference type="Proteomes" id="UP001500635"/>
    </source>
</evidence>
<name>A0ABP8K9F8_9ACTN</name>
<organism evidence="6 7">
    <name type="scientific">Tsukamurella soli</name>
    <dbReference type="NCBI Taxonomy" id="644556"/>
    <lineage>
        <taxon>Bacteria</taxon>
        <taxon>Bacillati</taxon>
        <taxon>Actinomycetota</taxon>
        <taxon>Actinomycetes</taxon>
        <taxon>Mycobacteriales</taxon>
        <taxon>Tsukamurellaceae</taxon>
        <taxon>Tsukamurella</taxon>
    </lineage>
</organism>
<keyword evidence="7" id="KW-1185">Reference proteome</keyword>
<keyword evidence="3" id="KW-0274">FAD</keyword>
<dbReference type="EMBL" id="BAABFR010000096">
    <property type="protein sequence ID" value="GAA4402307.1"/>
    <property type="molecule type" value="Genomic_DNA"/>
</dbReference>
<evidence type="ECO:0000313" key="6">
    <source>
        <dbReference type="EMBL" id="GAA4402307.1"/>
    </source>
</evidence>
<keyword evidence="2" id="KW-0285">Flavoprotein</keyword>
<dbReference type="PANTHER" id="PTHR43557:SF2">
    <property type="entry name" value="RIESKE DOMAIN-CONTAINING PROTEIN-RELATED"/>
    <property type="match status" value="1"/>
</dbReference>
<dbReference type="PANTHER" id="PTHR43557">
    <property type="entry name" value="APOPTOSIS-INDUCING FACTOR 1"/>
    <property type="match status" value="1"/>
</dbReference>
<dbReference type="SUPFAM" id="SSF55424">
    <property type="entry name" value="FAD/NAD-linked reductases, dimerisation (C-terminal) domain"/>
    <property type="match status" value="1"/>
</dbReference>
<evidence type="ECO:0000256" key="4">
    <source>
        <dbReference type="ARBA" id="ARBA00023002"/>
    </source>
</evidence>
<dbReference type="InterPro" id="IPR016156">
    <property type="entry name" value="FAD/NAD-linked_Rdtase_dimer_sf"/>
</dbReference>
<comment type="cofactor">
    <cofactor evidence="1">
        <name>FAD</name>
        <dbReference type="ChEBI" id="CHEBI:57692"/>
    </cofactor>
</comment>
<keyword evidence="4" id="KW-0560">Oxidoreductase</keyword>
<dbReference type="InterPro" id="IPR050446">
    <property type="entry name" value="FAD-oxidoreductase/Apoptosis"/>
</dbReference>
<dbReference type="InterPro" id="IPR023753">
    <property type="entry name" value="FAD/NAD-binding_dom"/>
</dbReference>
<proteinExistence type="predicted"/>